<evidence type="ECO:0000256" key="2">
    <source>
        <dbReference type="ARBA" id="ARBA00022982"/>
    </source>
</evidence>
<keyword evidence="2" id="KW-0249">Electron transport</keyword>
<gene>
    <name evidence="4" type="ORF">QEN58_02015</name>
</gene>
<organism evidence="4 5">
    <name type="scientific">Halomonas alkaliantarctica</name>
    <dbReference type="NCBI Taxonomy" id="232346"/>
    <lineage>
        <taxon>Bacteria</taxon>
        <taxon>Pseudomonadati</taxon>
        <taxon>Pseudomonadota</taxon>
        <taxon>Gammaproteobacteria</taxon>
        <taxon>Oceanospirillales</taxon>
        <taxon>Halomonadaceae</taxon>
        <taxon>Halomonas</taxon>
    </lineage>
</organism>
<dbReference type="InterPro" id="IPR029035">
    <property type="entry name" value="DHS-like_NAD/FAD-binding_dom"/>
</dbReference>
<evidence type="ECO:0000313" key="5">
    <source>
        <dbReference type="Proteomes" id="UP001179830"/>
    </source>
</evidence>
<dbReference type="RefSeq" id="WP_280105523.1">
    <property type="nucleotide sequence ID" value="NZ_CP122961.1"/>
</dbReference>
<protein>
    <submittedName>
        <fullName evidence="4">Electron transfer flavoprotein subunit alpha/FixB family protein</fullName>
    </submittedName>
</protein>
<proteinExistence type="inferred from homology"/>
<evidence type="ECO:0000259" key="3">
    <source>
        <dbReference type="SMART" id="SM00893"/>
    </source>
</evidence>
<dbReference type="Gene3D" id="3.40.50.1220">
    <property type="entry name" value="TPP-binding domain"/>
    <property type="match status" value="1"/>
</dbReference>
<comment type="similarity">
    <text evidence="1">Belongs to the ETF alpha-subunit/FixB family.</text>
</comment>
<accession>A0ABY8LPS3</accession>
<dbReference type="InterPro" id="IPR001308">
    <property type="entry name" value="ETF_a/FixB"/>
</dbReference>
<dbReference type="InterPro" id="IPR014730">
    <property type="entry name" value="ETF_a/b_N"/>
</dbReference>
<reference evidence="4" key="1">
    <citation type="submission" date="2023-04" db="EMBL/GenBank/DDBJ databases">
        <title>Complete genome sequence of Halomonas alkaliantarctica MSP3 isolated from marine sediment, Jeju Island.</title>
        <authorList>
            <person name="Park S.-J."/>
        </authorList>
    </citation>
    <scope>NUCLEOTIDE SEQUENCE</scope>
    <source>
        <strain evidence="4">MSP3</strain>
    </source>
</reference>
<dbReference type="PANTHER" id="PTHR43153">
    <property type="entry name" value="ELECTRON TRANSFER FLAVOPROTEIN ALPHA"/>
    <property type="match status" value="1"/>
</dbReference>
<sequence length="426" mass="45217">MSEIIRRDPRREWIARNRLHPDNAAVLASLGVNRGGRAVSEWMGPSGVVRKDPRAIGFIGPNGVKRIDRSGLQQGGQATATTTAARDSRRTVTIDQPAFLVAVVPDLTGGRLSGHDKDLLGLARRVADADAEQPGAVLAILFGEHKEEALGEAGIDRVVHLDDEFYAGFAPEARLAALSAVEREMTPRFWLLPDSPLGGADLGRRLALRLGERAATGVWQMEVDNEASLGWRCTARGAAGSLDIQRPLPRVALALAECAEPVDETRHAAEHLTLAASIPTTLSRIEDLGQVAVDPAGVALAEAEFILSGGNGVKEWDAFHHAAKVLGATEGASRVAVDDGFMARDRQVGATGTWVTARVYMAVGISGAIQHLQGIQRCDKVVAINLDPGCDIIKRADLAVIGDSTQILAALVALVEQQRGGQRDAA</sequence>
<dbReference type="Gene3D" id="3.40.50.620">
    <property type="entry name" value="HUPs"/>
    <property type="match status" value="1"/>
</dbReference>
<keyword evidence="5" id="KW-1185">Reference proteome</keyword>
<dbReference type="EMBL" id="CP122961">
    <property type="protein sequence ID" value="WGI25851.1"/>
    <property type="molecule type" value="Genomic_DNA"/>
</dbReference>
<dbReference type="SUPFAM" id="SSF52467">
    <property type="entry name" value="DHS-like NAD/FAD-binding domain"/>
    <property type="match status" value="1"/>
</dbReference>
<dbReference type="Proteomes" id="UP001179830">
    <property type="component" value="Chromosome"/>
</dbReference>
<dbReference type="SUPFAM" id="SSF52402">
    <property type="entry name" value="Adenine nucleotide alpha hydrolases-like"/>
    <property type="match status" value="1"/>
</dbReference>
<dbReference type="PANTHER" id="PTHR43153:SF1">
    <property type="entry name" value="ELECTRON TRANSFER FLAVOPROTEIN SUBUNIT ALPHA, MITOCHONDRIAL"/>
    <property type="match status" value="1"/>
</dbReference>
<feature type="domain" description="Electron transfer flavoprotein alpha/beta-subunit N-terminal" evidence="3">
    <location>
        <begin position="101"/>
        <end position="291"/>
    </location>
</feature>
<evidence type="ECO:0000256" key="1">
    <source>
        <dbReference type="ARBA" id="ARBA00005817"/>
    </source>
</evidence>
<name>A0ABY8LPS3_9GAMM</name>
<dbReference type="InterPro" id="IPR014729">
    <property type="entry name" value="Rossmann-like_a/b/a_fold"/>
</dbReference>
<dbReference type="Pfam" id="PF01012">
    <property type="entry name" value="ETF"/>
    <property type="match status" value="1"/>
</dbReference>
<dbReference type="InterPro" id="IPR014731">
    <property type="entry name" value="ETF_asu_C"/>
</dbReference>
<evidence type="ECO:0000313" key="4">
    <source>
        <dbReference type="EMBL" id="WGI25851.1"/>
    </source>
</evidence>
<dbReference type="SMART" id="SM00893">
    <property type="entry name" value="ETF"/>
    <property type="match status" value="1"/>
</dbReference>
<dbReference type="Pfam" id="PF00766">
    <property type="entry name" value="ETF_alpha"/>
    <property type="match status" value="1"/>
</dbReference>
<keyword evidence="2" id="KW-0813">Transport</keyword>